<evidence type="ECO:0000313" key="2">
    <source>
        <dbReference type="Proteomes" id="UP001419268"/>
    </source>
</evidence>
<organism evidence="1 2">
    <name type="scientific">Stephania cephalantha</name>
    <dbReference type="NCBI Taxonomy" id="152367"/>
    <lineage>
        <taxon>Eukaryota</taxon>
        <taxon>Viridiplantae</taxon>
        <taxon>Streptophyta</taxon>
        <taxon>Embryophyta</taxon>
        <taxon>Tracheophyta</taxon>
        <taxon>Spermatophyta</taxon>
        <taxon>Magnoliopsida</taxon>
        <taxon>Ranunculales</taxon>
        <taxon>Menispermaceae</taxon>
        <taxon>Menispermoideae</taxon>
        <taxon>Cissampelideae</taxon>
        <taxon>Stephania</taxon>
    </lineage>
</organism>
<keyword evidence="2" id="KW-1185">Reference proteome</keyword>
<gene>
    <name evidence="1" type="ORF">Scep_021794</name>
</gene>
<dbReference type="Proteomes" id="UP001419268">
    <property type="component" value="Unassembled WGS sequence"/>
</dbReference>
<comment type="caution">
    <text evidence="1">The sequence shown here is derived from an EMBL/GenBank/DDBJ whole genome shotgun (WGS) entry which is preliminary data.</text>
</comment>
<sequence length="75" mass="8368">MGLFTLLLYFRPKLIPLTSTNPLFGKSLSYFSLAYLSKNFLDLNGLRGPLKIDAPSVLPELLSTEVLMPPLLFPI</sequence>
<dbReference type="EMBL" id="JBBNAG010000009">
    <property type="protein sequence ID" value="KAK9104950.1"/>
    <property type="molecule type" value="Genomic_DNA"/>
</dbReference>
<dbReference type="AlphaFoldDB" id="A0AAP0F439"/>
<name>A0AAP0F439_9MAGN</name>
<protein>
    <submittedName>
        <fullName evidence="1">Uncharacterized protein</fullName>
    </submittedName>
</protein>
<proteinExistence type="predicted"/>
<reference evidence="1 2" key="1">
    <citation type="submission" date="2024-01" db="EMBL/GenBank/DDBJ databases">
        <title>Genome assemblies of Stephania.</title>
        <authorList>
            <person name="Yang L."/>
        </authorList>
    </citation>
    <scope>NUCLEOTIDE SEQUENCE [LARGE SCALE GENOMIC DNA]</scope>
    <source>
        <strain evidence="1">JXDWG</strain>
        <tissue evidence="1">Leaf</tissue>
    </source>
</reference>
<accession>A0AAP0F439</accession>
<evidence type="ECO:0000313" key="1">
    <source>
        <dbReference type="EMBL" id="KAK9104950.1"/>
    </source>
</evidence>